<evidence type="ECO:0000313" key="2">
    <source>
        <dbReference type="Proteomes" id="UP000238348"/>
    </source>
</evidence>
<organism evidence="1 2">
    <name type="scientific">Sorangium cellulosum</name>
    <name type="common">Polyangium cellulosum</name>
    <dbReference type="NCBI Taxonomy" id="56"/>
    <lineage>
        <taxon>Bacteria</taxon>
        <taxon>Pseudomonadati</taxon>
        <taxon>Myxococcota</taxon>
        <taxon>Polyangia</taxon>
        <taxon>Polyangiales</taxon>
        <taxon>Polyangiaceae</taxon>
        <taxon>Sorangium</taxon>
    </lineage>
</organism>
<dbReference type="EMBL" id="CP012673">
    <property type="protein sequence ID" value="AUX48575.1"/>
    <property type="molecule type" value="Genomic_DNA"/>
</dbReference>
<accession>A0A2L0FAF7</accession>
<reference evidence="1 2" key="1">
    <citation type="submission" date="2015-09" db="EMBL/GenBank/DDBJ databases">
        <title>Sorangium comparison.</title>
        <authorList>
            <person name="Zaburannyi N."/>
            <person name="Bunk B."/>
            <person name="Overmann J."/>
            <person name="Mueller R."/>
        </authorList>
    </citation>
    <scope>NUCLEOTIDE SEQUENCE [LARGE SCALE GENOMIC DNA]</scope>
    <source>
        <strain evidence="1 2">So ce26</strain>
    </source>
</reference>
<dbReference type="Proteomes" id="UP000238348">
    <property type="component" value="Chromosome"/>
</dbReference>
<name>A0A2L0FAF7_SORCE</name>
<protein>
    <submittedName>
        <fullName evidence="1">Uncharacterized protein</fullName>
    </submittedName>
</protein>
<dbReference type="AlphaFoldDB" id="A0A2L0FAF7"/>
<dbReference type="OrthoDB" id="513854at2"/>
<sequence length="108" mass="11954">MSVVLLTNPRGGDATSAHLVPVAAQSTFREIWIPAAVTLGLQWVPMFEAGFPVDRSDLPDVIRELETLRDFCLSSASLRESILARLERLIDELNKINSSDEDVEIFIG</sequence>
<gene>
    <name evidence="1" type="ORF">SOCE26_101130</name>
</gene>
<evidence type="ECO:0000313" key="1">
    <source>
        <dbReference type="EMBL" id="AUX48575.1"/>
    </source>
</evidence>
<proteinExistence type="predicted"/>